<dbReference type="CDD" id="cd04433">
    <property type="entry name" value="AFD_class_I"/>
    <property type="match status" value="1"/>
</dbReference>
<sequence>MGSIALAEVWDKTQTAPTQNLGTLLSQSASQHANRTALVSLHQHSSDKEGGTSPISWTYAQLHEASLGLAHQLSANGVASGSRIGTILFNQIEWALMFWATAHLGCQFIGIDYRAVSHKDHARDLLESVLCDVIVASSNKLALAVDEALGQKAPIKNRYVVESSQTPGWKTLAELSENATENVTKPMVSPNNPEETAVIFFTSGTTGTSKACPHSAVTLYSVARGLSKAHAITRDHTICQHLPGFHIFSVVYSLTAWLQGASLVFPNPTFDADCSIRAIQQSRNVVLPCVPLMIQAIARSPIRPPRFETLETVTIGGSTVFPELLELCASLGPKRLAAGYGMSESLVVTTHNQKTEDALTGGEDVCLGTAVSGACIRICQPGSRTLLSRGEIGEVHLGGLPVFGGYLGLEHESCYRKDGANFVVSGDQGYLDEQGRLYVLGRYKDLIIRGGENISPSRIERVLSHETGITAQVVGVPDTVAGEAIVAIIRRDSGIELPHDELRNIVSKSLGPQLSPSMIFDLTGDLGHKNFPMTPSGKPQKATLRQWTLEHIKKTNSCQSNHAESSIESQLTEIWSSLTGRSAASISPDMSIHTFTDSMTLIQFCSAVFERYQKSLTVKDLGEFKTVRSQAMLLEGRQKMETGSDKTQDMNSAAPPPWRELPENRQQVLRIKQAAMGRLNSMGFDWGDVEDVYPKNDIIGPMARGARPNSWNHRHSVIVRNCDQARITAALHTWATKHPLMRSITVSDEQNDFYIIMPARQSWLCHQICHGESIDNAEDTLTYRFNEPEWDHVAPPGPFFKVTILPINNTPDIGLIFHWHHVIFDGVIIRQWYRELGQIVKSRQLSTGFHPFQRYSVALNRRMRNVAAQHAIDHHVQALRGISEARDYLWPPQRVPLWLKGDDSGWKYPDGRLGEPGLRTPLDGKYAIGTMGLEYAISVPQILGLRERFEIPPPIVAKGACVLLNMHLTGGEEAILVTNESGRSWPFVDSAAGDEGKSDQSEDNGEGVNPLSIDGPTVTLAVSRTRLLGDETVVQFLARLLQEQHVIEQHSHAPIAKIIDRLESSPGGASPTSRADADVVRSILNRQVFDWLPDISSTQSTAAEAGQETSAGDPASVEMLEVLSRTDLGFVWYPSLKEADTTLKLNTTWDDAQMHATEVSHAMKGFLSAVAWLSKSENWERPARECRFETEDEITDVGPEKCYRR</sequence>
<dbReference type="SUPFAM" id="SSF47336">
    <property type="entry name" value="ACP-like"/>
    <property type="match status" value="1"/>
</dbReference>
<dbReference type="Gene3D" id="3.30.559.30">
    <property type="entry name" value="Nonribosomal peptide synthetase, condensation domain"/>
    <property type="match status" value="1"/>
</dbReference>
<dbReference type="InterPro" id="IPR045851">
    <property type="entry name" value="AMP-bd_C_sf"/>
</dbReference>
<dbReference type="Pfam" id="PF00501">
    <property type="entry name" value="AMP-binding"/>
    <property type="match status" value="1"/>
</dbReference>
<dbReference type="OrthoDB" id="10253869at2759"/>
<organism evidence="5 6">
    <name type="scientific">Penicillium salamii</name>
    <dbReference type="NCBI Taxonomy" id="1612424"/>
    <lineage>
        <taxon>Eukaryota</taxon>
        <taxon>Fungi</taxon>
        <taxon>Dikarya</taxon>
        <taxon>Ascomycota</taxon>
        <taxon>Pezizomycotina</taxon>
        <taxon>Eurotiomycetes</taxon>
        <taxon>Eurotiomycetidae</taxon>
        <taxon>Eurotiales</taxon>
        <taxon>Aspergillaceae</taxon>
        <taxon>Penicillium</taxon>
    </lineage>
</organism>
<dbReference type="Gene3D" id="3.30.559.10">
    <property type="entry name" value="Chloramphenicol acetyltransferase-like domain"/>
    <property type="match status" value="1"/>
</dbReference>
<dbReference type="InterPro" id="IPR020845">
    <property type="entry name" value="AMP-binding_CS"/>
</dbReference>
<dbReference type="GO" id="GO:0031956">
    <property type="term" value="F:medium-chain fatty acid-CoA ligase activity"/>
    <property type="evidence" value="ECO:0007669"/>
    <property type="project" value="TreeGrafter"/>
</dbReference>
<evidence type="ECO:0000256" key="1">
    <source>
        <dbReference type="ARBA" id="ARBA00022450"/>
    </source>
</evidence>
<dbReference type="AlphaFoldDB" id="A0A9W4NPY8"/>
<evidence type="ECO:0000256" key="3">
    <source>
        <dbReference type="SAM" id="MobiDB-lite"/>
    </source>
</evidence>
<dbReference type="SUPFAM" id="SSF56801">
    <property type="entry name" value="Acetyl-CoA synthetase-like"/>
    <property type="match status" value="1"/>
</dbReference>
<evidence type="ECO:0000259" key="4">
    <source>
        <dbReference type="Pfam" id="PF00501"/>
    </source>
</evidence>
<dbReference type="InterPro" id="IPR036736">
    <property type="entry name" value="ACP-like_sf"/>
</dbReference>
<dbReference type="SUPFAM" id="SSF52777">
    <property type="entry name" value="CoA-dependent acyltransferases"/>
    <property type="match status" value="1"/>
</dbReference>
<dbReference type="Gene3D" id="3.40.50.12780">
    <property type="entry name" value="N-terminal domain of ligase-like"/>
    <property type="match status" value="1"/>
</dbReference>
<keyword evidence="1" id="KW-0596">Phosphopantetheine</keyword>
<proteinExistence type="predicted"/>
<dbReference type="Gene3D" id="1.10.1200.10">
    <property type="entry name" value="ACP-like"/>
    <property type="match status" value="1"/>
</dbReference>
<dbReference type="GO" id="GO:0044550">
    <property type="term" value="P:secondary metabolite biosynthetic process"/>
    <property type="evidence" value="ECO:0007669"/>
    <property type="project" value="UniProtKB-ARBA"/>
</dbReference>
<feature type="region of interest" description="Disordered" evidence="3">
    <location>
        <begin position="987"/>
        <end position="1015"/>
    </location>
</feature>
<dbReference type="PANTHER" id="PTHR43201">
    <property type="entry name" value="ACYL-COA SYNTHETASE"/>
    <property type="match status" value="1"/>
</dbReference>
<protein>
    <recommendedName>
        <fullName evidence="4">AMP-dependent synthetase/ligase domain-containing protein</fullName>
    </recommendedName>
</protein>
<dbReference type="Gene3D" id="3.30.300.30">
    <property type="match status" value="1"/>
</dbReference>
<evidence type="ECO:0000313" key="5">
    <source>
        <dbReference type="EMBL" id="CAG8406279.1"/>
    </source>
</evidence>
<evidence type="ECO:0000313" key="6">
    <source>
        <dbReference type="Proteomes" id="UP001152646"/>
    </source>
</evidence>
<dbReference type="InterPro" id="IPR023213">
    <property type="entry name" value="CAT-like_dom_sf"/>
</dbReference>
<feature type="region of interest" description="Disordered" evidence="3">
    <location>
        <begin position="640"/>
        <end position="660"/>
    </location>
</feature>
<feature type="domain" description="AMP-dependent synthetase/ligase" evidence="4">
    <location>
        <begin position="26"/>
        <end position="407"/>
    </location>
</feature>
<dbReference type="GO" id="GO:0006631">
    <property type="term" value="P:fatty acid metabolic process"/>
    <property type="evidence" value="ECO:0007669"/>
    <property type="project" value="TreeGrafter"/>
</dbReference>
<evidence type="ECO:0000256" key="2">
    <source>
        <dbReference type="ARBA" id="ARBA00022553"/>
    </source>
</evidence>
<keyword evidence="2" id="KW-0597">Phosphoprotein</keyword>
<dbReference type="InterPro" id="IPR000873">
    <property type="entry name" value="AMP-dep_synth/lig_dom"/>
</dbReference>
<reference evidence="5" key="1">
    <citation type="submission" date="2021-07" db="EMBL/GenBank/DDBJ databases">
        <authorList>
            <person name="Branca A.L. A."/>
        </authorList>
    </citation>
    <scope>NUCLEOTIDE SEQUENCE</scope>
</reference>
<dbReference type="Proteomes" id="UP001152646">
    <property type="component" value="Unassembled WGS sequence"/>
</dbReference>
<name>A0A9W4NPY8_9EURO</name>
<gene>
    <name evidence="5" type="ORF">PSALAMII_LOCUS8678</name>
</gene>
<dbReference type="InterPro" id="IPR042099">
    <property type="entry name" value="ANL_N_sf"/>
</dbReference>
<dbReference type="PROSITE" id="PS00455">
    <property type="entry name" value="AMP_BINDING"/>
    <property type="match status" value="1"/>
</dbReference>
<comment type="caution">
    <text evidence="5">The sequence shown here is derived from an EMBL/GenBank/DDBJ whole genome shotgun (WGS) entry which is preliminary data.</text>
</comment>
<dbReference type="PANTHER" id="PTHR43201:SF32">
    <property type="entry name" value="2-SUCCINYLBENZOATE--COA LIGASE, CHLOROPLASTIC_PEROXISOMAL"/>
    <property type="match status" value="1"/>
</dbReference>
<dbReference type="EMBL" id="CAJVPA010000212">
    <property type="protein sequence ID" value="CAG8406279.1"/>
    <property type="molecule type" value="Genomic_DNA"/>
</dbReference>
<accession>A0A9W4NPY8</accession>